<gene>
    <name evidence="9" type="ORF">MIM_c27440</name>
</gene>
<dbReference type="STRING" id="1247726.MIM_c27440"/>
<comment type="subcellular location">
    <subcellularLocation>
        <location evidence="1 8">Cell membrane</location>
        <topology evidence="1 8">Multi-pass membrane protein</topology>
    </subcellularLocation>
</comment>
<dbReference type="InterPro" id="IPR052017">
    <property type="entry name" value="TSUP"/>
</dbReference>
<evidence type="ECO:0000256" key="8">
    <source>
        <dbReference type="RuleBase" id="RU363041"/>
    </source>
</evidence>
<dbReference type="GO" id="GO:0005886">
    <property type="term" value="C:plasma membrane"/>
    <property type="evidence" value="ECO:0007669"/>
    <property type="project" value="UniProtKB-SubCell"/>
</dbReference>
<feature type="transmembrane region" description="Helical" evidence="8">
    <location>
        <begin position="197"/>
        <end position="216"/>
    </location>
</feature>
<evidence type="ECO:0000256" key="3">
    <source>
        <dbReference type="ARBA" id="ARBA00022448"/>
    </source>
</evidence>
<dbReference type="PANTHER" id="PTHR30269:SF37">
    <property type="entry name" value="MEMBRANE TRANSPORTER PROTEIN"/>
    <property type="match status" value="1"/>
</dbReference>
<evidence type="ECO:0000256" key="2">
    <source>
        <dbReference type="ARBA" id="ARBA00009142"/>
    </source>
</evidence>
<dbReference type="Pfam" id="PF01925">
    <property type="entry name" value="TauE"/>
    <property type="match status" value="1"/>
</dbReference>
<keyword evidence="4 8" id="KW-1003">Cell membrane</keyword>
<feature type="transmembrane region" description="Helical" evidence="8">
    <location>
        <begin position="7"/>
        <end position="36"/>
    </location>
</feature>
<feature type="transmembrane region" description="Helical" evidence="8">
    <location>
        <begin position="127"/>
        <end position="147"/>
    </location>
</feature>
<dbReference type="HOGENOM" id="CLU_054750_5_6_4"/>
<dbReference type="RefSeq" id="WP_025373461.1">
    <property type="nucleotide sequence ID" value="NZ_CP003915.1"/>
</dbReference>
<accession>W0PIM2</accession>
<feature type="transmembrane region" description="Helical" evidence="8">
    <location>
        <begin position="71"/>
        <end position="90"/>
    </location>
</feature>
<keyword evidence="7 8" id="KW-0472">Membrane</keyword>
<comment type="similarity">
    <text evidence="2 8">Belongs to the 4-toluene sulfonate uptake permease (TSUP) (TC 2.A.102) family.</text>
</comment>
<keyword evidence="10" id="KW-1185">Reference proteome</keyword>
<dbReference type="PATRIC" id="fig|1247726.3.peg.3014"/>
<dbReference type="Proteomes" id="UP000019095">
    <property type="component" value="Chromosome"/>
</dbReference>
<dbReference type="OrthoDB" id="8717848at2"/>
<feature type="transmembrane region" description="Helical" evidence="8">
    <location>
        <begin position="96"/>
        <end position="115"/>
    </location>
</feature>
<dbReference type="InterPro" id="IPR002781">
    <property type="entry name" value="TM_pro_TauE-like"/>
</dbReference>
<evidence type="ECO:0000256" key="6">
    <source>
        <dbReference type="ARBA" id="ARBA00022989"/>
    </source>
</evidence>
<keyword evidence="3" id="KW-0813">Transport</keyword>
<evidence type="ECO:0000256" key="1">
    <source>
        <dbReference type="ARBA" id="ARBA00004651"/>
    </source>
</evidence>
<organism evidence="9 10">
    <name type="scientific">Advenella mimigardefordensis (strain DSM 17166 / LMG 22922 / DPN7)</name>
    <dbReference type="NCBI Taxonomy" id="1247726"/>
    <lineage>
        <taxon>Bacteria</taxon>
        <taxon>Pseudomonadati</taxon>
        <taxon>Pseudomonadota</taxon>
        <taxon>Betaproteobacteria</taxon>
        <taxon>Burkholderiales</taxon>
        <taxon>Alcaligenaceae</taxon>
    </lineage>
</organism>
<evidence type="ECO:0000256" key="4">
    <source>
        <dbReference type="ARBA" id="ARBA00022475"/>
    </source>
</evidence>
<evidence type="ECO:0000313" key="10">
    <source>
        <dbReference type="Proteomes" id="UP000019095"/>
    </source>
</evidence>
<evidence type="ECO:0000256" key="5">
    <source>
        <dbReference type="ARBA" id="ARBA00022692"/>
    </source>
</evidence>
<dbReference type="PANTHER" id="PTHR30269">
    <property type="entry name" value="TRANSMEMBRANE PROTEIN YFCA"/>
    <property type="match status" value="1"/>
</dbReference>
<feature type="transmembrane region" description="Helical" evidence="8">
    <location>
        <begin position="222"/>
        <end position="247"/>
    </location>
</feature>
<dbReference type="eggNOG" id="COG0730">
    <property type="taxonomic scope" value="Bacteria"/>
</dbReference>
<evidence type="ECO:0000256" key="7">
    <source>
        <dbReference type="ARBA" id="ARBA00023136"/>
    </source>
</evidence>
<proteinExistence type="inferred from homology"/>
<keyword evidence="6 8" id="KW-1133">Transmembrane helix</keyword>
<name>W0PIM2_ADVMD</name>
<dbReference type="EMBL" id="CP003915">
    <property type="protein sequence ID" value="AHG64813.1"/>
    <property type="molecule type" value="Genomic_DNA"/>
</dbReference>
<protein>
    <recommendedName>
        <fullName evidence="8">Probable membrane transporter protein</fullName>
    </recommendedName>
</protein>
<evidence type="ECO:0000313" key="9">
    <source>
        <dbReference type="EMBL" id="AHG64813.1"/>
    </source>
</evidence>
<dbReference type="AlphaFoldDB" id="W0PIM2"/>
<reference evidence="9 10" key="1">
    <citation type="journal article" date="2014" name="Microbiology">
        <title>Unravelling the complete genome sequence of Advenella mimigardefordensis strain DPN7T and novel insights in the catabolism of the xenobiotic polythioester precursor 3,3'-dithiodipropionate.</title>
        <authorList>
            <person name="Wubbeler J.H."/>
            <person name="Hiessl S."/>
            <person name="Schuldes J."/>
            <person name="Thurmer A."/>
            <person name="Daniel R."/>
            <person name="Steinbuchel A."/>
        </authorList>
    </citation>
    <scope>NUCLEOTIDE SEQUENCE [LARGE SCALE GENOMIC DNA]</scope>
    <source>
        <strain evidence="10">DSM 17166 / LMG 22922 / DPN7</strain>
    </source>
</reference>
<keyword evidence="5 8" id="KW-0812">Transmembrane</keyword>
<feature type="transmembrane region" description="Helical" evidence="8">
    <location>
        <begin position="42"/>
        <end position="62"/>
    </location>
</feature>
<sequence length="249" mass="26596">MDSIYLYVLLGAMVAGFVQGLSGFGFSLVSMALWAWVLDPRLAVVLAVFGGLTGQVVAAISLRRGFDWRLLLPYVLGGVVGIPLGVMLLPMLDVNLFKAALGCLLIVWCPIMIFAKRLPKVTCGGSMANTVVGLAGGVMGGLGGFSGVLPTLWCTLRYSSRDTQRTIIQNFNLSMLSLTMVSYLLSGMVTRPMLPMFLLVLPAILIPSFIGTRVYAGFSPQRFRLVVLVLLTMAGLALLGASVPHLIAL</sequence>
<dbReference type="KEGG" id="amim:MIM_c27440"/>